<sequence>MCSVGCIHEGKHYKVGDQWPGYDTIFLSPGRYTIWNLPQLQKKSVGLACRETSDGATLDVFDISQLNEHTQGLTYDQPRGK</sequence>
<evidence type="ECO:0000313" key="2">
    <source>
        <dbReference type="Proteomes" id="UP000053676"/>
    </source>
</evidence>
<accession>W2SWM3</accession>
<protein>
    <submittedName>
        <fullName evidence="1">Uncharacterized protein</fullName>
    </submittedName>
</protein>
<dbReference type="AlphaFoldDB" id="W2SWM3"/>
<reference evidence="2" key="1">
    <citation type="journal article" date="2014" name="Nat. Genet.">
        <title>Genome of the human hookworm Necator americanus.</title>
        <authorList>
            <person name="Tang Y.T."/>
            <person name="Gao X."/>
            <person name="Rosa B.A."/>
            <person name="Abubucker S."/>
            <person name="Hallsworth-Pepin K."/>
            <person name="Martin J."/>
            <person name="Tyagi R."/>
            <person name="Heizer E."/>
            <person name="Zhang X."/>
            <person name="Bhonagiri-Palsikar V."/>
            <person name="Minx P."/>
            <person name="Warren W.C."/>
            <person name="Wang Q."/>
            <person name="Zhan B."/>
            <person name="Hotez P.J."/>
            <person name="Sternberg P.W."/>
            <person name="Dougall A."/>
            <person name="Gaze S.T."/>
            <person name="Mulvenna J."/>
            <person name="Sotillo J."/>
            <person name="Ranganathan S."/>
            <person name="Rabelo E.M."/>
            <person name="Wilson R.K."/>
            <person name="Felgner P.L."/>
            <person name="Bethony J."/>
            <person name="Hawdon J.M."/>
            <person name="Gasser R.B."/>
            <person name="Loukas A."/>
            <person name="Mitreva M."/>
        </authorList>
    </citation>
    <scope>NUCLEOTIDE SEQUENCE [LARGE SCALE GENOMIC DNA]</scope>
</reference>
<dbReference type="Proteomes" id="UP000053676">
    <property type="component" value="Unassembled WGS sequence"/>
</dbReference>
<dbReference type="OrthoDB" id="5911931at2759"/>
<proteinExistence type="predicted"/>
<keyword evidence="2" id="KW-1185">Reference proteome</keyword>
<evidence type="ECO:0000313" key="1">
    <source>
        <dbReference type="EMBL" id="ETN73903.1"/>
    </source>
</evidence>
<organism evidence="1 2">
    <name type="scientific">Necator americanus</name>
    <name type="common">Human hookworm</name>
    <dbReference type="NCBI Taxonomy" id="51031"/>
    <lineage>
        <taxon>Eukaryota</taxon>
        <taxon>Metazoa</taxon>
        <taxon>Ecdysozoa</taxon>
        <taxon>Nematoda</taxon>
        <taxon>Chromadorea</taxon>
        <taxon>Rhabditida</taxon>
        <taxon>Rhabditina</taxon>
        <taxon>Rhabditomorpha</taxon>
        <taxon>Strongyloidea</taxon>
        <taxon>Ancylostomatidae</taxon>
        <taxon>Bunostominae</taxon>
        <taxon>Necator</taxon>
    </lineage>
</organism>
<name>W2SWM3_NECAM</name>
<gene>
    <name evidence="1" type="ORF">NECAME_13323</name>
</gene>
<dbReference type="EMBL" id="KI660403">
    <property type="protein sequence ID" value="ETN73903.1"/>
    <property type="molecule type" value="Genomic_DNA"/>
</dbReference>
<dbReference type="KEGG" id="nai:NECAME_13323"/>